<comment type="caution">
    <text evidence="1">The sequence shown here is derived from an EMBL/GenBank/DDBJ whole genome shotgun (WGS) entry which is preliminary data.</text>
</comment>
<reference evidence="1" key="1">
    <citation type="journal article" date="2020" name="mSystems">
        <title>Genome- and Community-Level Interaction Insights into Carbon Utilization and Element Cycling Functions of Hydrothermarchaeota in Hydrothermal Sediment.</title>
        <authorList>
            <person name="Zhou Z."/>
            <person name="Liu Y."/>
            <person name="Xu W."/>
            <person name="Pan J."/>
            <person name="Luo Z.H."/>
            <person name="Li M."/>
        </authorList>
    </citation>
    <scope>NUCLEOTIDE SEQUENCE [LARGE SCALE GENOMIC DNA]</scope>
    <source>
        <strain evidence="1">HyVt-443</strain>
    </source>
</reference>
<accession>A0A831RRG6</accession>
<dbReference type="EMBL" id="DRKP01000167">
    <property type="protein sequence ID" value="HEB97434.1"/>
    <property type="molecule type" value="Genomic_DNA"/>
</dbReference>
<evidence type="ECO:0008006" key="2">
    <source>
        <dbReference type="Google" id="ProtNLM"/>
    </source>
</evidence>
<dbReference type="Proteomes" id="UP000886251">
    <property type="component" value="Unassembled WGS sequence"/>
</dbReference>
<dbReference type="AlphaFoldDB" id="A0A831RRG6"/>
<sequence length="887" mass="95676">MSCGNDCERPDRFPATIHNRPGLPRIDYRIGDYASFREHLLRQLDLAGPLQEWSHRGADDPAIALLEGTALVAEVIAFYQSLYANEAFLRTAAWRDSVSRLVQLTGYRLAPGIGGEATFALLVTGSGPVTVPAGFGVRVPLEGQDQAAVFESREESIAFPAQNAFRLHPPRGGPQPVAAGLTELELAAVDGERRLDLRQAQGLRAGDRLLLLPDDHRFDADGGAVSPGWQQAPAEILIVRETENLLDRVIVRFDGALVVPRGTRVRARLIGRSFRHFGHSAPARFGGEVDPLTGIQSIGRTRYRRPLDTDLAGEAGLYSGLAADRMLLDGEVDDLPAGADLICQGRYRRGHGGGTRRLTVTRRIRSWRLDSALWGGTGGSCTVIELDRPLIANPSLAGAVADLRQLLFHETLGPELILEAPRRQASGAFTGVELHYFGRYRDARDLSGRELMLRHDDGRLQTVTVTSRVGPAELAGRDRENDWMWPLQLSEPPLFEREAFDERAPRVMVYGNLLHAEQGESQPEVVLGSGDARQAFQTFALPRGPLTWLLRPEATPAQVPELTVYVDGLAWQQVEVLYGQGPRARVYVVREDDDGNSHVQFGDGVTGARLPSGRNNVVAVYRTGSGARGAAAGKASPTAGLAQLQRIEMPGPAVGGGDPETADQARQAAPQRLQSLDRLVGLSDYEAEALALPGVNKARAEWLAPSGVPLVRITVLTAGGDPADIVRVQQSLDGYNRCRGAARYPIRVRPGRRRWLYLSLHVGHDAAYRSDDLVRELHAILGVAGTGTDTGRGLFGEASRQLGQGVHLSQVLAAAQGLEGVTWARADAFQALDPGTAAGDDPLAIGPPAAPRRMAAIGCPGDAILALHLRHLVLLPVREAATGECTT</sequence>
<evidence type="ECO:0000313" key="1">
    <source>
        <dbReference type="EMBL" id="HEB97434.1"/>
    </source>
</evidence>
<name>A0A831RRG6_9GAMM</name>
<proteinExistence type="predicted"/>
<gene>
    <name evidence="1" type="ORF">ENI96_13510</name>
</gene>
<protein>
    <recommendedName>
        <fullName evidence="2">Baseplate protein J-like domain-containing protein</fullName>
    </recommendedName>
</protein>
<organism evidence="1">
    <name type="scientific">Sedimenticola thiotaurini</name>
    <dbReference type="NCBI Taxonomy" id="1543721"/>
    <lineage>
        <taxon>Bacteria</taxon>
        <taxon>Pseudomonadati</taxon>
        <taxon>Pseudomonadota</taxon>
        <taxon>Gammaproteobacteria</taxon>
        <taxon>Chromatiales</taxon>
        <taxon>Sedimenticolaceae</taxon>
        <taxon>Sedimenticola</taxon>
    </lineage>
</organism>